<keyword evidence="7" id="KW-0539">Nucleus</keyword>
<gene>
    <name evidence="14" type="primary">LOC116296733</name>
</gene>
<feature type="compositionally biased region" description="Polar residues" evidence="10">
    <location>
        <begin position="308"/>
        <end position="318"/>
    </location>
</feature>
<keyword evidence="3" id="KW-0479">Metal-binding</keyword>
<dbReference type="InterPro" id="IPR001965">
    <property type="entry name" value="Znf_PHD"/>
</dbReference>
<feature type="compositionally biased region" description="Polar residues" evidence="10">
    <location>
        <begin position="359"/>
        <end position="372"/>
    </location>
</feature>
<dbReference type="InterPro" id="IPR019787">
    <property type="entry name" value="Znf_PHD-finger"/>
</dbReference>
<keyword evidence="4" id="KW-0677">Repeat</keyword>
<feature type="compositionally biased region" description="Polar residues" evidence="10">
    <location>
        <begin position="448"/>
        <end position="462"/>
    </location>
</feature>
<dbReference type="FunFam" id="3.30.40.10:FF:000053">
    <property type="entry name" value="protein AF-10 isoform X2"/>
    <property type="match status" value="1"/>
</dbReference>
<dbReference type="InterPro" id="IPR049773">
    <property type="entry name" value="AF10-like_CC"/>
</dbReference>
<protein>
    <submittedName>
        <fullName evidence="14">Zinc finger protein zfp-1-like</fullName>
    </submittedName>
</protein>
<dbReference type="CDD" id="cd15574">
    <property type="entry name" value="PHD_AF10_AF17"/>
    <property type="match status" value="1"/>
</dbReference>
<evidence type="ECO:0000259" key="12">
    <source>
        <dbReference type="PROSITE" id="PS51805"/>
    </source>
</evidence>
<proteinExistence type="predicted"/>
<dbReference type="GeneID" id="116296733"/>
<evidence type="ECO:0000256" key="2">
    <source>
        <dbReference type="ARBA" id="ARBA00022553"/>
    </source>
</evidence>
<dbReference type="FunCoup" id="A0A6P8HW79">
    <property type="interactions" value="2377"/>
</dbReference>
<feature type="region of interest" description="Disordered" evidence="10">
    <location>
        <begin position="509"/>
        <end position="528"/>
    </location>
</feature>
<dbReference type="SUPFAM" id="SSF57903">
    <property type="entry name" value="FYVE/PHD zinc finger"/>
    <property type="match status" value="1"/>
</dbReference>
<dbReference type="GO" id="GO:0031491">
    <property type="term" value="F:nucleosome binding"/>
    <property type="evidence" value="ECO:0007669"/>
    <property type="project" value="TreeGrafter"/>
</dbReference>
<dbReference type="InterPro" id="IPR013083">
    <property type="entry name" value="Znf_RING/FYVE/PHD"/>
</dbReference>
<dbReference type="SMART" id="SM00249">
    <property type="entry name" value="PHD"/>
    <property type="match status" value="2"/>
</dbReference>
<dbReference type="CDD" id="cd15672">
    <property type="entry name" value="ePHD_AF10_like"/>
    <property type="match status" value="1"/>
</dbReference>
<dbReference type="FunFam" id="3.30.40.10:FF:000042">
    <property type="entry name" value="protein AF-10 isoform X1"/>
    <property type="match status" value="1"/>
</dbReference>
<feature type="coiled-coil region" evidence="9">
    <location>
        <begin position="585"/>
        <end position="619"/>
    </location>
</feature>
<evidence type="ECO:0000259" key="11">
    <source>
        <dbReference type="PROSITE" id="PS50016"/>
    </source>
</evidence>
<feature type="compositionally biased region" description="Polar residues" evidence="10">
    <location>
        <begin position="644"/>
        <end position="660"/>
    </location>
</feature>
<dbReference type="InterPro" id="IPR019786">
    <property type="entry name" value="Zinc_finger_PHD-type_CS"/>
</dbReference>
<dbReference type="Pfam" id="PF13832">
    <property type="entry name" value="zf-HC5HC2H_2"/>
    <property type="match status" value="1"/>
</dbReference>
<dbReference type="GO" id="GO:0008270">
    <property type="term" value="F:zinc ion binding"/>
    <property type="evidence" value="ECO:0007669"/>
    <property type="project" value="UniProtKB-KW"/>
</dbReference>
<feature type="region of interest" description="Disordered" evidence="10">
    <location>
        <begin position="202"/>
        <end position="318"/>
    </location>
</feature>
<dbReference type="PROSITE" id="PS51805">
    <property type="entry name" value="EPHD"/>
    <property type="match status" value="1"/>
</dbReference>
<keyword evidence="9" id="KW-0175">Coiled coil</keyword>
<feature type="compositionally biased region" description="Basic and acidic residues" evidence="10">
    <location>
        <begin position="942"/>
        <end position="951"/>
    </location>
</feature>
<name>A0A6P8HW79_ACTTE</name>
<keyword evidence="6" id="KW-0862">Zinc</keyword>
<evidence type="ECO:0000256" key="4">
    <source>
        <dbReference type="ARBA" id="ARBA00022737"/>
    </source>
</evidence>
<dbReference type="AlphaFoldDB" id="A0A6P8HW79"/>
<evidence type="ECO:0000256" key="6">
    <source>
        <dbReference type="ARBA" id="ARBA00022833"/>
    </source>
</evidence>
<dbReference type="GO" id="GO:0006357">
    <property type="term" value="P:regulation of transcription by RNA polymerase II"/>
    <property type="evidence" value="ECO:0007669"/>
    <property type="project" value="TreeGrafter"/>
</dbReference>
<dbReference type="GO" id="GO:0005634">
    <property type="term" value="C:nucleus"/>
    <property type="evidence" value="ECO:0007669"/>
    <property type="project" value="UniProtKB-SubCell"/>
</dbReference>
<evidence type="ECO:0000256" key="1">
    <source>
        <dbReference type="ARBA" id="ARBA00004123"/>
    </source>
</evidence>
<dbReference type="GO" id="GO:0042393">
    <property type="term" value="F:histone binding"/>
    <property type="evidence" value="ECO:0007669"/>
    <property type="project" value="UniProtKB-ARBA"/>
</dbReference>
<evidence type="ECO:0000256" key="7">
    <source>
        <dbReference type="ARBA" id="ARBA00023242"/>
    </source>
</evidence>
<dbReference type="Gene3D" id="3.30.40.10">
    <property type="entry name" value="Zinc/RING finger domain, C3HC4 (zinc finger)"/>
    <property type="match status" value="2"/>
</dbReference>
<keyword evidence="5 8" id="KW-0863">Zinc-finger</keyword>
<feature type="region of interest" description="Disordered" evidence="10">
    <location>
        <begin position="942"/>
        <end position="966"/>
    </location>
</feature>
<evidence type="ECO:0000256" key="5">
    <source>
        <dbReference type="ARBA" id="ARBA00022771"/>
    </source>
</evidence>
<dbReference type="Pfam" id="PF13831">
    <property type="entry name" value="PHD_2"/>
    <property type="match status" value="1"/>
</dbReference>
<evidence type="ECO:0000256" key="8">
    <source>
        <dbReference type="PROSITE-ProRule" id="PRU00146"/>
    </source>
</evidence>
<sequence>MVKAMVGGCCVCSDERGWDENPLVYCDGHGCNVAVHQACYGIVQVPKGPWFCRKCESQERIARVKCELCPSKTGALKRTDTGGWAHVVCALYIPEVRFGNVTTMEPIILASVPHDRYLKMCYICEERGKESKTAHGGCMNCNKQGCKQTFHVTCAQSRGFLCEENDGQSGHTVKYVGYCQFHWNKRNKGLLNIKTPEKEKLKLKWEKEKKPKPRTSSESQPSGSQPQKPDSTPKSSPISSSSTCMPSTAPVPSSPGAPLPGTPKQRGRKPSTVKTLPGNASGSGTSSSVNEIQAEISQEQERPGVVLSSPTVSTAASPVPSTAVANLINNLTISSSSTTTGITESIFAPIPTTAPKNGGQISSKNNLPVTSNSIAQPTPTPPPVSAPIPKTVTQPKPAVIKKSVNQTKNTQGPRKRASSKTEDEPKRKVGRPPLKNKGAESKSKLSRPASTPKLSRPASTPRQSKSKSQNKSQEAKRPVITSPTPVNLSSSYPGYPMSSMAEMSSSSLVSVSSGMPPASSHGVTPYVIPQPHLAGQLENGYSTQESNRQTTNGPLQLPNSLEQLLEYQWEQGAQFLMQQASQYDVASLMSSLHQLKADNTRLESRLESLMSRRSQLLQVSSRLAAPMSCTPTNTSTTNTDTSNKEPTGTRTTFSVTQSIPTATSTRTSAVSTSGGSTSVSVSIEKSSPSVSKPEPIKAAPKSQTPPSSTNSISENKPTSAKTKNDKSKSPPIKVTMTPQNMSGTLLTVPITSKMVAQKSVNLQPSQIKVSMVKPRVTQGVADKDKLKIVSTAPPIAILPTLTSPLVQKQQLQLLQPQTKQMTQNKTSKQPHILPHQTLTSQAFAAQQFPQQQQFVLLMQQQQHLQQHLQRQAQGAYQSGQNQLVSSQAQSSKGTASQKFVPTPMSLGYQGGFVTISDGLGIAGQPIDVSKGFATLPLVQLEKNKANDHSDKNGTTSTSDKSLLKNS</sequence>
<feature type="compositionally biased region" description="Polar residues" evidence="10">
    <location>
        <begin position="952"/>
        <end position="966"/>
    </location>
</feature>
<dbReference type="CDD" id="cd20901">
    <property type="entry name" value="CC_AF10"/>
    <property type="match status" value="1"/>
</dbReference>
<feature type="region of interest" description="Disordered" evidence="10">
    <location>
        <begin position="349"/>
        <end position="489"/>
    </location>
</feature>
<evidence type="ECO:0000256" key="3">
    <source>
        <dbReference type="ARBA" id="ARBA00022723"/>
    </source>
</evidence>
<feature type="region of interest" description="Disordered" evidence="10">
    <location>
        <begin position="879"/>
        <end position="901"/>
    </location>
</feature>
<feature type="compositionally biased region" description="Polar residues" evidence="10">
    <location>
        <begin position="403"/>
        <end position="412"/>
    </location>
</feature>
<dbReference type="PROSITE" id="PS50016">
    <property type="entry name" value="ZF_PHD_2"/>
    <property type="match status" value="1"/>
</dbReference>
<dbReference type="PANTHER" id="PTHR13793:SF164">
    <property type="entry name" value="ALHAMBRA, ISOFORM P"/>
    <property type="match status" value="1"/>
</dbReference>
<evidence type="ECO:0000313" key="14">
    <source>
        <dbReference type="RefSeq" id="XP_031560664.1"/>
    </source>
</evidence>
<feature type="domain" description="PHD-type" evidence="12">
    <location>
        <begin position="63"/>
        <end position="183"/>
    </location>
</feature>
<dbReference type="PROSITE" id="PS01359">
    <property type="entry name" value="ZF_PHD_1"/>
    <property type="match status" value="1"/>
</dbReference>
<feature type="domain" description="PHD-type" evidence="11">
    <location>
        <begin position="6"/>
        <end position="58"/>
    </location>
</feature>
<feature type="region of interest" description="Disordered" evidence="10">
    <location>
        <begin position="619"/>
        <end position="738"/>
    </location>
</feature>
<feature type="compositionally biased region" description="Low complexity" evidence="10">
    <location>
        <begin position="661"/>
        <end position="697"/>
    </location>
</feature>
<feature type="compositionally biased region" description="Pro residues" evidence="10">
    <location>
        <begin position="252"/>
        <end position="261"/>
    </location>
</feature>
<evidence type="ECO:0000256" key="9">
    <source>
        <dbReference type="SAM" id="Coils"/>
    </source>
</evidence>
<feature type="compositionally biased region" description="Low complexity" evidence="10">
    <location>
        <begin position="619"/>
        <end position="641"/>
    </location>
</feature>
<dbReference type="Proteomes" id="UP000515163">
    <property type="component" value="Unplaced"/>
</dbReference>
<dbReference type="InterPro" id="IPR050701">
    <property type="entry name" value="Histone_Mod_Regulator"/>
</dbReference>
<dbReference type="InParanoid" id="A0A6P8HW79"/>
<comment type="subcellular location">
    <subcellularLocation>
        <location evidence="1">Nucleus</location>
    </subcellularLocation>
</comment>
<dbReference type="RefSeq" id="XP_031560664.1">
    <property type="nucleotide sequence ID" value="XM_031704804.1"/>
</dbReference>
<evidence type="ECO:0000256" key="10">
    <source>
        <dbReference type="SAM" id="MobiDB-lite"/>
    </source>
</evidence>
<keyword evidence="2" id="KW-0597">Phosphoprotein</keyword>
<dbReference type="InterPro" id="IPR049781">
    <property type="entry name" value="AF10/AF17_PHD"/>
</dbReference>
<organism evidence="13 14">
    <name type="scientific">Actinia tenebrosa</name>
    <name type="common">Australian red waratah sea anemone</name>
    <dbReference type="NCBI Taxonomy" id="6105"/>
    <lineage>
        <taxon>Eukaryota</taxon>
        <taxon>Metazoa</taxon>
        <taxon>Cnidaria</taxon>
        <taxon>Anthozoa</taxon>
        <taxon>Hexacorallia</taxon>
        <taxon>Actiniaria</taxon>
        <taxon>Actiniidae</taxon>
        <taxon>Actinia</taxon>
    </lineage>
</organism>
<feature type="compositionally biased region" description="Polar residues" evidence="10">
    <location>
        <begin position="272"/>
        <end position="297"/>
    </location>
</feature>
<feature type="compositionally biased region" description="Low complexity" evidence="10">
    <location>
        <begin position="216"/>
        <end position="250"/>
    </location>
</feature>
<dbReference type="InterPro" id="IPR034732">
    <property type="entry name" value="EPHD"/>
</dbReference>
<keyword evidence="13" id="KW-1185">Reference proteome</keyword>
<feature type="compositionally biased region" description="Polar residues" evidence="10">
    <location>
        <begin position="879"/>
        <end position="899"/>
    </location>
</feature>
<evidence type="ECO:0000313" key="13">
    <source>
        <dbReference type="Proteomes" id="UP000515163"/>
    </source>
</evidence>
<accession>A0A6P8HW79</accession>
<feature type="compositionally biased region" description="Polar residues" evidence="10">
    <location>
        <begin position="701"/>
        <end position="721"/>
    </location>
</feature>
<dbReference type="OrthoDB" id="20839at2759"/>
<dbReference type="KEGG" id="aten:116296733"/>
<reference evidence="14" key="1">
    <citation type="submission" date="2025-08" db="UniProtKB">
        <authorList>
            <consortium name="RefSeq"/>
        </authorList>
    </citation>
    <scope>IDENTIFICATION</scope>
    <source>
        <tissue evidence="14">Tentacle</tissue>
    </source>
</reference>
<dbReference type="InterPro" id="IPR011011">
    <property type="entry name" value="Znf_FYVE_PHD"/>
</dbReference>
<dbReference type="PANTHER" id="PTHR13793">
    <property type="entry name" value="PHD FINGER PROTEINS"/>
    <property type="match status" value="1"/>
</dbReference>